<gene>
    <name evidence="1" type="ORF">CRE_12316</name>
</gene>
<dbReference type="AlphaFoldDB" id="E3NH21"/>
<dbReference type="OMA" id="CERVEFC"/>
<dbReference type="EMBL" id="DS268664">
    <property type="protein sequence ID" value="EFO97557.1"/>
    <property type="molecule type" value="Genomic_DNA"/>
</dbReference>
<dbReference type="InParanoid" id="E3NH21"/>
<name>E3NH21_CAERE</name>
<evidence type="ECO:0000313" key="2">
    <source>
        <dbReference type="Proteomes" id="UP000008281"/>
    </source>
</evidence>
<dbReference type="FunCoup" id="E3NH21">
    <property type="interactions" value="545"/>
</dbReference>
<dbReference type="Proteomes" id="UP000008281">
    <property type="component" value="Unassembled WGS sequence"/>
</dbReference>
<protein>
    <submittedName>
        <fullName evidence="1">Uncharacterized protein</fullName>
    </submittedName>
</protein>
<dbReference type="HOGENOM" id="CLU_2040154_0_0_1"/>
<accession>E3NH21</accession>
<organism evidence="2">
    <name type="scientific">Caenorhabditis remanei</name>
    <name type="common">Caenorhabditis vulgaris</name>
    <dbReference type="NCBI Taxonomy" id="31234"/>
    <lineage>
        <taxon>Eukaryota</taxon>
        <taxon>Metazoa</taxon>
        <taxon>Ecdysozoa</taxon>
        <taxon>Nematoda</taxon>
        <taxon>Chromadorea</taxon>
        <taxon>Rhabditida</taxon>
        <taxon>Rhabditina</taxon>
        <taxon>Rhabditomorpha</taxon>
        <taxon>Rhabditoidea</taxon>
        <taxon>Rhabditidae</taxon>
        <taxon>Peloderinae</taxon>
        <taxon>Caenorhabditis</taxon>
    </lineage>
</organism>
<proteinExistence type="predicted"/>
<sequence>MRYPSESQHLQNPKSYFQNFHESTDALETLRNIQMLFPINELTKEQWSILECVADGRRRECLSVCLSSRCRRFSALPIHRVTTFQFNQRVEYCDDNGVHLLVTRYLEVNPHLRQIHPKKTVQVLPSMYPVEMYLKNYSSVLKL</sequence>
<dbReference type="OrthoDB" id="5807525at2759"/>
<reference evidence="1" key="1">
    <citation type="submission" date="2007-07" db="EMBL/GenBank/DDBJ databases">
        <title>PCAP assembly of the Caenorhabditis remanei genome.</title>
        <authorList>
            <consortium name="The Caenorhabditis remanei Sequencing Consortium"/>
            <person name="Wilson R.K."/>
        </authorList>
    </citation>
    <scope>NUCLEOTIDE SEQUENCE [LARGE SCALE GENOMIC DNA]</scope>
    <source>
        <strain evidence="1">PB4641</strain>
    </source>
</reference>
<keyword evidence="2" id="KW-1185">Reference proteome</keyword>
<evidence type="ECO:0000313" key="1">
    <source>
        <dbReference type="EMBL" id="EFO97557.1"/>
    </source>
</evidence>
<dbReference type="eggNOG" id="ENOG502TK0M">
    <property type="taxonomic scope" value="Eukaryota"/>
</dbReference>